<dbReference type="AlphaFoldDB" id="A0A1M5K344"/>
<dbReference type="STRING" id="1122133.SAMN02745157_4273"/>
<dbReference type="InterPro" id="IPR006748">
    <property type="entry name" value="NH2Glyco/OHUrea_AB-resist_kin"/>
</dbReference>
<dbReference type="RefSeq" id="WP_073057156.1">
    <property type="nucleotide sequence ID" value="NZ_FQUP01000005.1"/>
</dbReference>
<organism evidence="1 2">
    <name type="scientific">Kaistia soli DSM 19436</name>
    <dbReference type="NCBI Taxonomy" id="1122133"/>
    <lineage>
        <taxon>Bacteria</taxon>
        <taxon>Pseudomonadati</taxon>
        <taxon>Pseudomonadota</taxon>
        <taxon>Alphaproteobacteria</taxon>
        <taxon>Hyphomicrobiales</taxon>
        <taxon>Kaistiaceae</taxon>
        <taxon>Kaistia</taxon>
    </lineage>
</organism>
<name>A0A1M5K344_9HYPH</name>
<sequence>MEAPPPLFSPYLARWQLAPDGAPIETPTSNLLPVMNAGRPAMLKLLKPSSDEGPGIAALGWFAGAGAVDIIATEGDAVLMERAIGTRSLTRMATSGDDEGAIRIIAGVAAQLHAPRSTPPPNLPNLTRRFRALFEAGESHPVLPRCGAAARGLINNPRETVVLHGDLHHENVLDSPRGWLAIDPKGVSGERAYDVANLFLNPVDVDRLVLDPARALRLATIVSDALGIERARVLGFAFAHAGLSAAWCMEDGINPRLAIEAAEMLEPLAGQANRRKRLQSSPGNC</sequence>
<keyword evidence="1" id="KW-0808">Transferase</keyword>
<dbReference type="SUPFAM" id="SSF56112">
    <property type="entry name" value="Protein kinase-like (PK-like)"/>
    <property type="match status" value="1"/>
</dbReference>
<reference evidence="1 2" key="1">
    <citation type="submission" date="2016-11" db="EMBL/GenBank/DDBJ databases">
        <authorList>
            <person name="Jaros S."/>
            <person name="Januszkiewicz K."/>
            <person name="Wedrychowicz H."/>
        </authorList>
    </citation>
    <scope>NUCLEOTIDE SEQUENCE [LARGE SCALE GENOMIC DNA]</scope>
    <source>
        <strain evidence="1 2">DSM 19436</strain>
    </source>
</reference>
<protein>
    <submittedName>
        <fullName evidence="1">Streptomycin 6-kinase</fullName>
    </submittedName>
</protein>
<keyword evidence="1" id="KW-0418">Kinase</keyword>
<dbReference type="Gene3D" id="1.10.510.10">
    <property type="entry name" value="Transferase(Phosphotransferase) domain 1"/>
    <property type="match status" value="1"/>
</dbReference>
<dbReference type="GO" id="GO:0019748">
    <property type="term" value="P:secondary metabolic process"/>
    <property type="evidence" value="ECO:0007669"/>
    <property type="project" value="InterPro"/>
</dbReference>
<accession>A0A1M5K344</accession>
<dbReference type="EMBL" id="FQUP01000005">
    <property type="protein sequence ID" value="SHG46969.1"/>
    <property type="molecule type" value="Genomic_DNA"/>
</dbReference>
<proteinExistence type="predicted"/>
<evidence type="ECO:0000313" key="2">
    <source>
        <dbReference type="Proteomes" id="UP000184485"/>
    </source>
</evidence>
<dbReference type="Pfam" id="PF04655">
    <property type="entry name" value="APH_6_hur"/>
    <property type="match status" value="1"/>
</dbReference>
<dbReference type="InterPro" id="IPR011009">
    <property type="entry name" value="Kinase-like_dom_sf"/>
</dbReference>
<dbReference type="GO" id="GO:0016773">
    <property type="term" value="F:phosphotransferase activity, alcohol group as acceptor"/>
    <property type="evidence" value="ECO:0007669"/>
    <property type="project" value="InterPro"/>
</dbReference>
<gene>
    <name evidence="1" type="ORF">SAMN02745157_4273</name>
</gene>
<evidence type="ECO:0000313" key="1">
    <source>
        <dbReference type="EMBL" id="SHG46969.1"/>
    </source>
</evidence>
<keyword evidence="2" id="KW-1185">Reference proteome</keyword>
<dbReference type="GO" id="GO:0016301">
    <property type="term" value="F:kinase activity"/>
    <property type="evidence" value="ECO:0007669"/>
    <property type="project" value="UniProtKB-KW"/>
</dbReference>
<dbReference type="Proteomes" id="UP000184485">
    <property type="component" value="Unassembled WGS sequence"/>
</dbReference>